<dbReference type="Proteomes" id="UP000240681">
    <property type="component" value="Unassembled WGS sequence"/>
</dbReference>
<name>A0A2R6BFQ8_9ARCH</name>
<dbReference type="Pfam" id="PF21840">
    <property type="entry name" value="DUF6899"/>
    <property type="match status" value="1"/>
</dbReference>
<feature type="non-terminal residue" evidence="1">
    <location>
        <position position="141"/>
    </location>
</feature>
<sequence length="141" mass="16007">MPYIRREIRPEIDPYVDFVAEEIVDELGGKTIELGEVYLKKLFDVCNTLYLLQALGGAPNRSNTEKLAAKLLEVSKKHAEEGAWREGILGNLNYAFTRLIQVVPKKLVDRGLWKQSMRYWVYAVTAGALEACAHKLQTEPL</sequence>
<gene>
    <name evidence="1" type="ORF">B9Q09_00655</name>
</gene>
<organism evidence="1 2">
    <name type="scientific">Candidatus Marsarchaeota G2 archaeon ECH_B_SAG-C16</name>
    <dbReference type="NCBI Taxonomy" id="1978163"/>
    <lineage>
        <taxon>Archaea</taxon>
        <taxon>Candidatus Marsarchaeota</taxon>
        <taxon>Candidatus Marsarchaeota group 2</taxon>
    </lineage>
</organism>
<dbReference type="InterPro" id="IPR054194">
    <property type="entry name" value="DUF6899"/>
</dbReference>
<proteinExistence type="predicted"/>
<evidence type="ECO:0000313" key="1">
    <source>
        <dbReference type="EMBL" id="PSN97483.1"/>
    </source>
</evidence>
<accession>A0A2R6BFQ8</accession>
<dbReference type="AlphaFoldDB" id="A0A2R6BFQ8"/>
<reference evidence="1 2" key="1">
    <citation type="submission" date="2017-04" db="EMBL/GenBank/DDBJ databases">
        <title>Novel microbial lineages endemic to geothermal iron-oxide mats fill important gaps in the evolutionary history of Archaea.</title>
        <authorList>
            <person name="Jay Z.J."/>
            <person name="Beam J.P."/>
            <person name="Dlakic M."/>
            <person name="Rusch D.B."/>
            <person name="Kozubal M.A."/>
            <person name="Inskeep W.P."/>
        </authorList>
    </citation>
    <scope>NUCLEOTIDE SEQUENCE [LARGE SCALE GENOMIC DNA]</scope>
    <source>
        <strain evidence="1">ECH_B_SAG-C16</strain>
    </source>
</reference>
<protein>
    <submittedName>
        <fullName evidence="1">Uncharacterized protein</fullName>
    </submittedName>
</protein>
<evidence type="ECO:0000313" key="2">
    <source>
        <dbReference type="Proteomes" id="UP000240681"/>
    </source>
</evidence>
<comment type="caution">
    <text evidence="1">The sequence shown here is derived from an EMBL/GenBank/DDBJ whole genome shotgun (WGS) entry which is preliminary data.</text>
</comment>
<dbReference type="EMBL" id="NEXK01000014">
    <property type="protein sequence ID" value="PSN97483.1"/>
    <property type="molecule type" value="Genomic_DNA"/>
</dbReference>